<sequence length="378" mass="40938">DSANVEDATLTVKTWTGAAFGADILSSDTTIVGADSLGQTGILTFDHTDGDSKLMHYEELYLYAYLIELEKDAGGTPSADVYHFTVDFAFQTIKDVWDGVYRQPIQWQAKDGTEFYDYTLQVNESSDVNAPIGGQIDGWTSADKIYIMFEDQMSAIKFTMLGNLVNKAASVTSWKYWDGDAYQAVTNMVDGTIATAGVSFSQSGLVSWTPPTDEEPQTEFGSFGYMYEVSLSGTLTGAKGSTAEVLVDVCVGVPEQLVVRPFDFSAIYGTRMMLGGFSKGDEGNRMDYSVANAPDAYNGFDSSDNAKQSLYFGGVEDIVGATQIYNRFGASVYAMLLVVKKNETYILVGDTPDDFIIYDVAKTVGCVAPLSLATAEVG</sequence>
<reference evidence="1" key="1">
    <citation type="journal article" date="2014" name="Front. Microbiol.">
        <title>High frequency of phylogenetically diverse reductive dehalogenase-homologous genes in deep subseafloor sedimentary metagenomes.</title>
        <authorList>
            <person name="Kawai M."/>
            <person name="Futagami T."/>
            <person name="Toyoda A."/>
            <person name="Takaki Y."/>
            <person name="Nishi S."/>
            <person name="Hori S."/>
            <person name="Arai W."/>
            <person name="Tsubouchi T."/>
            <person name="Morono Y."/>
            <person name="Uchiyama I."/>
            <person name="Ito T."/>
            <person name="Fujiyama A."/>
            <person name="Inagaki F."/>
            <person name="Takami H."/>
        </authorList>
    </citation>
    <scope>NUCLEOTIDE SEQUENCE</scope>
    <source>
        <strain evidence="1">Expedition CK06-06</strain>
    </source>
</reference>
<evidence type="ECO:0000313" key="1">
    <source>
        <dbReference type="EMBL" id="GAF74195.1"/>
    </source>
</evidence>
<comment type="caution">
    <text evidence="1">The sequence shown here is derived from an EMBL/GenBank/DDBJ whole genome shotgun (WGS) entry which is preliminary data.</text>
</comment>
<dbReference type="EMBL" id="BARS01008116">
    <property type="protein sequence ID" value="GAF74195.1"/>
    <property type="molecule type" value="Genomic_DNA"/>
</dbReference>
<feature type="non-terminal residue" evidence="1">
    <location>
        <position position="378"/>
    </location>
</feature>
<dbReference type="AlphaFoldDB" id="X0TDR2"/>
<name>X0TDR2_9ZZZZ</name>
<protein>
    <submittedName>
        <fullName evidence="1">Uncharacterized protein</fullName>
    </submittedName>
</protein>
<feature type="non-terminal residue" evidence="1">
    <location>
        <position position="1"/>
    </location>
</feature>
<organism evidence="1">
    <name type="scientific">marine sediment metagenome</name>
    <dbReference type="NCBI Taxonomy" id="412755"/>
    <lineage>
        <taxon>unclassified sequences</taxon>
        <taxon>metagenomes</taxon>
        <taxon>ecological metagenomes</taxon>
    </lineage>
</organism>
<accession>X0TDR2</accession>
<proteinExistence type="predicted"/>
<gene>
    <name evidence="1" type="ORF">S01H1_15547</name>
</gene>